<evidence type="ECO:0000313" key="2">
    <source>
        <dbReference type="EMBL" id="VDO30313.1"/>
    </source>
</evidence>
<keyword evidence="3" id="KW-1185">Reference proteome</keyword>
<dbReference type="AlphaFoldDB" id="A0A0R3QTD4"/>
<dbReference type="WBParaSite" id="BTMF_0001098601-mRNA-1">
    <property type="protein sequence ID" value="BTMF_0001098601-mRNA-1"/>
    <property type="gene ID" value="BTMF_0001098601"/>
</dbReference>
<reference evidence="2 3" key="2">
    <citation type="submission" date="2018-11" db="EMBL/GenBank/DDBJ databases">
        <authorList>
            <consortium name="Pathogen Informatics"/>
        </authorList>
    </citation>
    <scope>NUCLEOTIDE SEQUENCE [LARGE SCALE GENOMIC DNA]</scope>
</reference>
<organism evidence="4">
    <name type="scientific">Brugia timori</name>
    <dbReference type="NCBI Taxonomy" id="42155"/>
    <lineage>
        <taxon>Eukaryota</taxon>
        <taxon>Metazoa</taxon>
        <taxon>Ecdysozoa</taxon>
        <taxon>Nematoda</taxon>
        <taxon>Chromadorea</taxon>
        <taxon>Rhabditida</taxon>
        <taxon>Spirurina</taxon>
        <taxon>Spiruromorpha</taxon>
        <taxon>Filarioidea</taxon>
        <taxon>Onchocercidae</taxon>
        <taxon>Brugia</taxon>
    </lineage>
</organism>
<sequence length="80" mass="8919">MQLDDFGDRRAANGTTSGAVFPDFTSPSAFITIRILSTSTNIPTVNYKLNEKSTPEIINHCFYKVILMEMGFFDNPSLLP</sequence>
<gene>
    <name evidence="2" type="ORF">BTMF_LOCUS9020</name>
</gene>
<evidence type="ECO:0000313" key="3">
    <source>
        <dbReference type="Proteomes" id="UP000280834"/>
    </source>
</evidence>
<feature type="compositionally biased region" description="Basic and acidic residues" evidence="1">
    <location>
        <begin position="1"/>
        <end position="11"/>
    </location>
</feature>
<evidence type="ECO:0000313" key="4">
    <source>
        <dbReference type="WBParaSite" id="BTMF_0001098601-mRNA-1"/>
    </source>
</evidence>
<proteinExistence type="predicted"/>
<dbReference type="EMBL" id="UZAG01016721">
    <property type="protein sequence ID" value="VDO30313.1"/>
    <property type="molecule type" value="Genomic_DNA"/>
</dbReference>
<name>A0A0R3QTD4_9BILA</name>
<dbReference type="Proteomes" id="UP000280834">
    <property type="component" value="Unassembled WGS sequence"/>
</dbReference>
<protein>
    <submittedName>
        <fullName evidence="4">Ovule protein</fullName>
    </submittedName>
</protein>
<accession>A0A0R3QTD4</accession>
<feature type="region of interest" description="Disordered" evidence="1">
    <location>
        <begin position="1"/>
        <end position="24"/>
    </location>
</feature>
<reference evidence="4" key="1">
    <citation type="submission" date="2017-02" db="UniProtKB">
        <authorList>
            <consortium name="WormBaseParasite"/>
        </authorList>
    </citation>
    <scope>IDENTIFICATION</scope>
</reference>
<evidence type="ECO:0000256" key="1">
    <source>
        <dbReference type="SAM" id="MobiDB-lite"/>
    </source>
</evidence>